<dbReference type="InterPro" id="IPR013087">
    <property type="entry name" value="Znf_C2H2_type"/>
</dbReference>
<evidence type="ECO:0000313" key="4">
    <source>
        <dbReference type="EMBL" id="VTJ88931.1"/>
    </source>
</evidence>
<reference evidence="4" key="1">
    <citation type="submission" date="2019-04" db="EMBL/GenBank/DDBJ databases">
        <authorList>
            <person name="Alioto T."/>
            <person name="Alioto T."/>
        </authorList>
    </citation>
    <scope>NUCLEOTIDE SEQUENCE [LARGE SCALE GENOMIC DNA]</scope>
</reference>
<dbReference type="EMBL" id="CABDUW010003255">
    <property type="protein sequence ID" value="VTJ88931.1"/>
    <property type="molecule type" value="Genomic_DNA"/>
</dbReference>
<evidence type="ECO:0000259" key="3">
    <source>
        <dbReference type="PROSITE" id="PS50157"/>
    </source>
</evidence>
<keyword evidence="1" id="KW-0863">Zinc-finger</keyword>
<feature type="compositionally biased region" description="Low complexity" evidence="2">
    <location>
        <begin position="143"/>
        <end position="160"/>
    </location>
</feature>
<accession>A0A5E4D6Z9</accession>
<proteinExistence type="predicted"/>
<evidence type="ECO:0000313" key="5">
    <source>
        <dbReference type="Proteomes" id="UP000335636"/>
    </source>
</evidence>
<evidence type="ECO:0000256" key="2">
    <source>
        <dbReference type="SAM" id="MobiDB-lite"/>
    </source>
</evidence>
<keyword evidence="5" id="KW-1185">Reference proteome</keyword>
<dbReference type="AlphaFoldDB" id="A0A5E4D6Z9"/>
<dbReference type="GO" id="GO:0008270">
    <property type="term" value="F:zinc ion binding"/>
    <property type="evidence" value="ECO:0007669"/>
    <property type="project" value="UniProtKB-KW"/>
</dbReference>
<dbReference type="PROSITE" id="PS50157">
    <property type="entry name" value="ZINC_FINGER_C2H2_2"/>
    <property type="match status" value="1"/>
</dbReference>
<name>A0A5E4D6Z9_MARMO</name>
<sequence>MEHSTVKESVSTNNRVQYEPAHLAPLREDSVLRELDREDKASDDEMMTPESERVQVEGGMESSLLPYVSNILSPAGQIFMCPLCNKVFPSPHILQIYLSTHFPEQDGIRSKPAANVNVPTCSLGRLSRACTPLSATRGLTRGRSPTHAPSAARASSTRTT</sequence>
<feature type="region of interest" description="Disordered" evidence="2">
    <location>
        <begin position="135"/>
        <end position="160"/>
    </location>
</feature>
<protein>
    <recommendedName>
        <fullName evidence="3">C2H2-type domain-containing protein</fullName>
    </recommendedName>
</protein>
<keyword evidence="1" id="KW-0862">Zinc</keyword>
<feature type="compositionally biased region" description="Polar residues" evidence="2">
    <location>
        <begin position="7"/>
        <end position="16"/>
    </location>
</feature>
<gene>
    <name evidence="4" type="ORF">MONAX_5E032040</name>
</gene>
<keyword evidence="1" id="KW-0479">Metal-binding</keyword>
<feature type="domain" description="C2H2-type" evidence="3">
    <location>
        <begin position="79"/>
        <end position="106"/>
    </location>
</feature>
<organism evidence="4 5">
    <name type="scientific">Marmota monax</name>
    <name type="common">Woodchuck</name>
    <dbReference type="NCBI Taxonomy" id="9995"/>
    <lineage>
        <taxon>Eukaryota</taxon>
        <taxon>Metazoa</taxon>
        <taxon>Chordata</taxon>
        <taxon>Craniata</taxon>
        <taxon>Vertebrata</taxon>
        <taxon>Euteleostomi</taxon>
        <taxon>Mammalia</taxon>
        <taxon>Eutheria</taxon>
        <taxon>Euarchontoglires</taxon>
        <taxon>Glires</taxon>
        <taxon>Rodentia</taxon>
        <taxon>Sciuromorpha</taxon>
        <taxon>Sciuridae</taxon>
        <taxon>Xerinae</taxon>
        <taxon>Marmotini</taxon>
        <taxon>Marmota</taxon>
    </lineage>
</organism>
<comment type="caution">
    <text evidence="4">The sequence shown here is derived from an EMBL/GenBank/DDBJ whole genome shotgun (WGS) entry which is preliminary data.</text>
</comment>
<dbReference type="Proteomes" id="UP000335636">
    <property type="component" value="Unassembled WGS sequence"/>
</dbReference>
<feature type="region of interest" description="Disordered" evidence="2">
    <location>
        <begin position="1"/>
        <end position="33"/>
    </location>
</feature>
<evidence type="ECO:0000256" key="1">
    <source>
        <dbReference type="PROSITE-ProRule" id="PRU00042"/>
    </source>
</evidence>